<dbReference type="EMBL" id="MU157830">
    <property type="protein sequence ID" value="KAF9532793.1"/>
    <property type="molecule type" value="Genomic_DNA"/>
</dbReference>
<accession>A0A9P6EN35</accession>
<protein>
    <submittedName>
        <fullName evidence="1">Uncharacterized protein</fullName>
    </submittedName>
</protein>
<dbReference type="OrthoDB" id="2984728at2759"/>
<gene>
    <name evidence="1" type="ORF">CPB83DRAFT_582371</name>
</gene>
<comment type="caution">
    <text evidence="1">The sequence shown here is derived from an EMBL/GenBank/DDBJ whole genome shotgun (WGS) entry which is preliminary data.</text>
</comment>
<sequence>MFLPTIVEEHLPFVETPCLPEQEPKQKPKIAHGDVIATSPTTFVATFTIDKLKYTFRGAFHRPLENPFEVKEAKLEYTYAEPRQIQLARIFSGLIGPQAISLQFEERRGEKGPLLTGNLDVELKYAISVVGNGNWSTS</sequence>
<organism evidence="1 2">
    <name type="scientific">Crepidotus variabilis</name>
    <dbReference type="NCBI Taxonomy" id="179855"/>
    <lineage>
        <taxon>Eukaryota</taxon>
        <taxon>Fungi</taxon>
        <taxon>Dikarya</taxon>
        <taxon>Basidiomycota</taxon>
        <taxon>Agaricomycotina</taxon>
        <taxon>Agaricomycetes</taxon>
        <taxon>Agaricomycetidae</taxon>
        <taxon>Agaricales</taxon>
        <taxon>Agaricineae</taxon>
        <taxon>Crepidotaceae</taxon>
        <taxon>Crepidotus</taxon>
    </lineage>
</organism>
<proteinExistence type="predicted"/>
<keyword evidence="2" id="KW-1185">Reference proteome</keyword>
<dbReference type="Proteomes" id="UP000807306">
    <property type="component" value="Unassembled WGS sequence"/>
</dbReference>
<name>A0A9P6EN35_9AGAR</name>
<evidence type="ECO:0000313" key="1">
    <source>
        <dbReference type="EMBL" id="KAF9532793.1"/>
    </source>
</evidence>
<evidence type="ECO:0000313" key="2">
    <source>
        <dbReference type="Proteomes" id="UP000807306"/>
    </source>
</evidence>
<dbReference type="AlphaFoldDB" id="A0A9P6EN35"/>
<reference evidence="1" key="1">
    <citation type="submission" date="2020-11" db="EMBL/GenBank/DDBJ databases">
        <authorList>
            <consortium name="DOE Joint Genome Institute"/>
            <person name="Ahrendt S."/>
            <person name="Riley R."/>
            <person name="Andreopoulos W."/>
            <person name="Labutti K."/>
            <person name="Pangilinan J."/>
            <person name="Ruiz-Duenas F.J."/>
            <person name="Barrasa J.M."/>
            <person name="Sanchez-Garcia M."/>
            <person name="Camarero S."/>
            <person name="Miyauchi S."/>
            <person name="Serrano A."/>
            <person name="Linde D."/>
            <person name="Babiker R."/>
            <person name="Drula E."/>
            <person name="Ayuso-Fernandez I."/>
            <person name="Pacheco R."/>
            <person name="Padilla G."/>
            <person name="Ferreira P."/>
            <person name="Barriuso J."/>
            <person name="Kellner H."/>
            <person name="Castanera R."/>
            <person name="Alfaro M."/>
            <person name="Ramirez L."/>
            <person name="Pisabarro A.G."/>
            <person name="Kuo A."/>
            <person name="Tritt A."/>
            <person name="Lipzen A."/>
            <person name="He G."/>
            <person name="Yan M."/>
            <person name="Ng V."/>
            <person name="Cullen D."/>
            <person name="Martin F."/>
            <person name="Rosso M.-N."/>
            <person name="Henrissat B."/>
            <person name="Hibbett D."/>
            <person name="Martinez A.T."/>
            <person name="Grigoriev I.V."/>
        </authorList>
    </citation>
    <scope>NUCLEOTIDE SEQUENCE</scope>
    <source>
        <strain evidence="1">CBS 506.95</strain>
    </source>
</reference>